<dbReference type="Proteomes" id="UP000234335">
    <property type="component" value="Unassembled WGS sequence"/>
</dbReference>
<evidence type="ECO:0008006" key="4">
    <source>
        <dbReference type="Google" id="ProtNLM"/>
    </source>
</evidence>
<name>A0A2I1MAB0_9FIRM</name>
<feature type="transmembrane region" description="Helical" evidence="1">
    <location>
        <begin position="36"/>
        <end position="55"/>
    </location>
</feature>
<keyword evidence="1" id="KW-0812">Transmembrane</keyword>
<keyword evidence="1" id="KW-0472">Membrane</keyword>
<evidence type="ECO:0000313" key="3">
    <source>
        <dbReference type="Proteomes" id="UP000234335"/>
    </source>
</evidence>
<feature type="transmembrane region" description="Helical" evidence="1">
    <location>
        <begin position="159"/>
        <end position="180"/>
    </location>
</feature>
<accession>A0A2I1MAB0</accession>
<feature type="transmembrane region" description="Helical" evidence="1">
    <location>
        <begin position="12"/>
        <end position="30"/>
    </location>
</feature>
<dbReference type="EMBL" id="PKGS01000002">
    <property type="protein sequence ID" value="PKZ17052.1"/>
    <property type="molecule type" value="Genomic_DNA"/>
</dbReference>
<protein>
    <recommendedName>
        <fullName evidence="4">Trep_Strep domain-containing protein</fullName>
    </recommendedName>
</protein>
<evidence type="ECO:0000313" key="2">
    <source>
        <dbReference type="EMBL" id="PKZ17052.1"/>
    </source>
</evidence>
<dbReference type="NCBIfam" id="TIGR02185">
    <property type="entry name" value="Trep_Strep"/>
    <property type="match status" value="1"/>
</dbReference>
<reference evidence="2 3" key="1">
    <citation type="submission" date="2017-12" db="EMBL/GenBank/DDBJ databases">
        <title>Phylogenetic diversity of female urinary microbiome.</title>
        <authorList>
            <person name="Thomas-White K."/>
            <person name="Wolfe A.J."/>
        </authorList>
    </citation>
    <scope>NUCLEOTIDE SEQUENCE [LARGE SCALE GENOMIC DNA]</scope>
    <source>
        <strain evidence="2 3">UMB0119</strain>
    </source>
</reference>
<dbReference type="AlphaFoldDB" id="A0A2I1MAB0"/>
<proteinExistence type="predicted"/>
<keyword evidence="1" id="KW-1133">Transmembrane helix</keyword>
<keyword evidence="3" id="KW-1185">Reference proteome</keyword>
<gene>
    <name evidence="2" type="ORF">CYJ34_04525</name>
</gene>
<sequence length="193" mass="21261">MNKKLQVKDLMTVGIFTALYLVVIFASMMLGYLPIIIPFLGGVMAIFGAIPCILYISKVDKFGMVSLMGVLSGLVFSLMGSGVIVLLFGIVFGLLADLVMKSGGYKDLKRSILGYAIFSLWSVGFSLRMYIDRANFFASQLETYGKDYVDTLISLTPTWTLPVIIIITFISGLIGAKLGVRIFKKHFMRIGIK</sequence>
<feature type="transmembrane region" description="Helical" evidence="1">
    <location>
        <begin position="112"/>
        <end position="131"/>
    </location>
</feature>
<organism evidence="2 3">
    <name type="scientific">Anaerococcus octavius</name>
    <dbReference type="NCBI Taxonomy" id="54007"/>
    <lineage>
        <taxon>Bacteria</taxon>
        <taxon>Bacillati</taxon>
        <taxon>Bacillota</taxon>
        <taxon>Tissierellia</taxon>
        <taxon>Tissierellales</taxon>
        <taxon>Peptoniphilaceae</taxon>
        <taxon>Anaerococcus</taxon>
    </lineage>
</organism>
<dbReference type="Pfam" id="PF09605">
    <property type="entry name" value="Trep_Strep"/>
    <property type="match status" value="1"/>
</dbReference>
<dbReference type="RefSeq" id="WP_101540133.1">
    <property type="nucleotide sequence ID" value="NZ_PKGS01000002.1"/>
</dbReference>
<evidence type="ECO:0000256" key="1">
    <source>
        <dbReference type="SAM" id="Phobius"/>
    </source>
</evidence>
<comment type="caution">
    <text evidence="2">The sequence shown here is derived from an EMBL/GenBank/DDBJ whole genome shotgun (WGS) entry which is preliminary data.</text>
</comment>
<dbReference type="InterPro" id="IPR011733">
    <property type="entry name" value="CHP02185_IM"/>
</dbReference>